<dbReference type="GO" id="GO:1902201">
    <property type="term" value="P:negative regulation of bacterial-type flagellum-dependent cell motility"/>
    <property type="evidence" value="ECO:0007669"/>
    <property type="project" value="TreeGrafter"/>
</dbReference>
<dbReference type="Gene3D" id="3.30.70.270">
    <property type="match status" value="1"/>
</dbReference>
<dbReference type="InterPro" id="IPR043128">
    <property type="entry name" value="Rev_trsase/Diguanyl_cyclase"/>
</dbReference>
<dbReference type="GO" id="GO:0052621">
    <property type="term" value="F:diguanylate cyclase activity"/>
    <property type="evidence" value="ECO:0007669"/>
    <property type="project" value="UniProtKB-EC"/>
</dbReference>
<keyword evidence="8" id="KW-1185">Reference proteome</keyword>
<evidence type="ECO:0000256" key="3">
    <source>
        <dbReference type="SAM" id="Coils"/>
    </source>
</evidence>
<dbReference type="Proteomes" id="UP000420562">
    <property type="component" value="Unassembled WGS sequence"/>
</dbReference>
<dbReference type="EC" id="2.7.7.65" evidence="1"/>
<evidence type="ECO:0000313" key="7">
    <source>
        <dbReference type="EMBL" id="KAB0664082.1"/>
    </source>
</evidence>
<dbReference type="PROSITE" id="PS50887">
    <property type="entry name" value="GGDEF"/>
    <property type="match status" value="1"/>
</dbReference>
<dbReference type="EMBL" id="VZQZ01000010">
    <property type="protein sequence ID" value="KAB0664082.1"/>
    <property type="molecule type" value="Genomic_DNA"/>
</dbReference>
<evidence type="ECO:0000256" key="4">
    <source>
        <dbReference type="SAM" id="MobiDB-lite"/>
    </source>
</evidence>
<dbReference type="GO" id="GO:0005886">
    <property type="term" value="C:plasma membrane"/>
    <property type="evidence" value="ECO:0007669"/>
    <property type="project" value="TreeGrafter"/>
</dbReference>
<comment type="catalytic activity">
    <reaction evidence="2">
        <text>2 GTP = 3',3'-c-di-GMP + 2 diphosphate</text>
        <dbReference type="Rhea" id="RHEA:24898"/>
        <dbReference type="ChEBI" id="CHEBI:33019"/>
        <dbReference type="ChEBI" id="CHEBI:37565"/>
        <dbReference type="ChEBI" id="CHEBI:58805"/>
        <dbReference type="EC" id="2.7.7.65"/>
    </reaction>
</comment>
<dbReference type="InterPro" id="IPR050469">
    <property type="entry name" value="Diguanylate_Cyclase"/>
</dbReference>
<feature type="region of interest" description="Disordered" evidence="4">
    <location>
        <begin position="52"/>
        <end position="78"/>
    </location>
</feature>
<dbReference type="NCBIfam" id="TIGR00254">
    <property type="entry name" value="GGDEF"/>
    <property type="match status" value="1"/>
</dbReference>
<dbReference type="AlphaFoldDB" id="A0A7J4ZNB7"/>
<keyword evidence="3" id="KW-0175">Coiled coil</keyword>
<dbReference type="CDD" id="cd01949">
    <property type="entry name" value="GGDEF"/>
    <property type="match status" value="1"/>
</dbReference>
<comment type="caution">
    <text evidence="7">The sequence shown here is derived from an EMBL/GenBank/DDBJ whole genome shotgun (WGS) entry which is preliminary data.</text>
</comment>
<dbReference type="Pfam" id="PF08668">
    <property type="entry name" value="HDOD"/>
    <property type="match status" value="1"/>
</dbReference>
<reference evidence="7 8" key="1">
    <citation type="submission" date="2019-09" db="EMBL/GenBank/DDBJ databases">
        <title>Geobacter sp. Red96, a novel strain isolated from paddy soil.</title>
        <authorList>
            <person name="Xu Z."/>
            <person name="Masuda Y."/>
            <person name="Itoh H."/>
            <person name="Senoo K."/>
        </authorList>
    </citation>
    <scope>NUCLEOTIDE SEQUENCE [LARGE SCALE GENOMIC DNA]</scope>
    <source>
        <strain evidence="7 8">Red96</strain>
    </source>
</reference>
<protein>
    <recommendedName>
        <fullName evidence="1">diguanylate cyclase</fullName>
        <ecNumber evidence="1">2.7.7.65</ecNumber>
    </recommendedName>
</protein>
<dbReference type="Gene3D" id="1.10.3210.10">
    <property type="entry name" value="Hypothetical protein af1432"/>
    <property type="match status" value="1"/>
</dbReference>
<evidence type="ECO:0000259" key="6">
    <source>
        <dbReference type="PROSITE" id="PS51833"/>
    </source>
</evidence>
<dbReference type="PANTHER" id="PTHR45138:SF9">
    <property type="entry name" value="DIGUANYLATE CYCLASE DGCM-RELATED"/>
    <property type="match status" value="1"/>
</dbReference>
<dbReference type="InterPro" id="IPR029787">
    <property type="entry name" value="Nucleotide_cyclase"/>
</dbReference>
<evidence type="ECO:0000313" key="8">
    <source>
        <dbReference type="Proteomes" id="UP000420562"/>
    </source>
</evidence>
<dbReference type="SUPFAM" id="SSF55073">
    <property type="entry name" value="Nucleotide cyclase"/>
    <property type="match status" value="1"/>
</dbReference>
<feature type="coiled-coil region" evidence="3">
    <location>
        <begin position="390"/>
        <end position="421"/>
    </location>
</feature>
<dbReference type="Pfam" id="PF00990">
    <property type="entry name" value="GGDEF"/>
    <property type="match status" value="1"/>
</dbReference>
<dbReference type="GO" id="GO:0043709">
    <property type="term" value="P:cell adhesion involved in single-species biofilm formation"/>
    <property type="evidence" value="ECO:0007669"/>
    <property type="project" value="TreeGrafter"/>
</dbReference>
<feature type="compositionally biased region" description="Basic and acidic residues" evidence="4">
    <location>
        <begin position="52"/>
        <end position="67"/>
    </location>
</feature>
<feature type="domain" description="HDOD" evidence="6">
    <location>
        <begin position="99"/>
        <end position="293"/>
    </location>
</feature>
<evidence type="ECO:0000256" key="2">
    <source>
        <dbReference type="ARBA" id="ARBA00034247"/>
    </source>
</evidence>
<dbReference type="InterPro" id="IPR013976">
    <property type="entry name" value="HDOD"/>
</dbReference>
<accession>A0A7J4ZNB7</accession>
<gene>
    <name evidence="7" type="ORF">F6V25_14860</name>
</gene>
<name>A0A7J4ZNB7_9BACT</name>
<evidence type="ECO:0000256" key="1">
    <source>
        <dbReference type="ARBA" id="ARBA00012528"/>
    </source>
</evidence>
<dbReference type="SUPFAM" id="SSF109604">
    <property type="entry name" value="HD-domain/PDEase-like"/>
    <property type="match status" value="1"/>
</dbReference>
<sequence length="580" mass="64259">MYNGFTDAVVRAVTRRDSRRHVSPGGGAFQGTEAKQRCDDGNGCCYSGGDGRGVRHSERAAGNESRRLPIGRTAPSPLQKTRNKRLDSIQTVITGKTRLPSPPLICINILDLVREDDFTFQDLAQVIGADPSLTAKLLKVANTPYYNLSGSVTSIEKAVAILGVNIVKIIALSFVVYSEFQVEEDGSFDIDLFWRRSLTSAVAAEQIATALTGSGGNLFLIALLQDIGALLMRNWRPTDYRQLSRTALNGRAPLHHLERDFFGFDHQTAGAELFKSWNFPEAICLPIRYHHCGDDAPQQYRLAIDILEAANVLSCFYNDSHDVAKITQAKHLLTAGLGFEQHAADSLIEEVARKSGEMFVAFGINGATMKPLSQILQEANEELGAMYHSYELMMLELKQAREKAEALAQELHESNERHREMAYKDDLTQAYNYRFFQEALGQEISRSQRYGREFSLVLFDLDQLKEINDTHGHLVGSQVLVNVSRLVQKKVRATDIFARLGGDEFGIILPETDASKAGIVAEQIRRSIEASAGNITATISVGVTSYSSDHGDWDKRVIFNKADAALYMAKKTGKNRVHVA</sequence>
<dbReference type="PANTHER" id="PTHR45138">
    <property type="entry name" value="REGULATORY COMPONENTS OF SENSORY TRANSDUCTION SYSTEM"/>
    <property type="match status" value="1"/>
</dbReference>
<dbReference type="PROSITE" id="PS51833">
    <property type="entry name" value="HDOD"/>
    <property type="match status" value="1"/>
</dbReference>
<evidence type="ECO:0000259" key="5">
    <source>
        <dbReference type="PROSITE" id="PS50887"/>
    </source>
</evidence>
<dbReference type="InterPro" id="IPR000160">
    <property type="entry name" value="GGDEF_dom"/>
</dbReference>
<dbReference type="SMART" id="SM00267">
    <property type="entry name" value="GGDEF"/>
    <property type="match status" value="1"/>
</dbReference>
<proteinExistence type="predicted"/>
<dbReference type="FunFam" id="3.30.70.270:FF:000001">
    <property type="entry name" value="Diguanylate cyclase domain protein"/>
    <property type="match status" value="1"/>
</dbReference>
<organism evidence="7 8">
    <name type="scientific">Oryzomonas japonica</name>
    <dbReference type="NCBI Taxonomy" id="2603858"/>
    <lineage>
        <taxon>Bacteria</taxon>
        <taxon>Pseudomonadati</taxon>
        <taxon>Thermodesulfobacteriota</taxon>
        <taxon>Desulfuromonadia</taxon>
        <taxon>Geobacterales</taxon>
        <taxon>Geobacteraceae</taxon>
        <taxon>Oryzomonas</taxon>
    </lineage>
</organism>
<feature type="domain" description="GGDEF" evidence="5">
    <location>
        <begin position="452"/>
        <end position="580"/>
    </location>
</feature>